<keyword evidence="3" id="KW-1185">Reference proteome</keyword>
<gene>
    <name evidence="2" type="ORF">COA17_15485</name>
</gene>
<dbReference type="AlphaFoldDB" id="A0A2A4HV42"/>
<evidence type="ECO:0008006" key="4">
    <source>
        <dbReference type="Google" id="ProtNLM"/>
    </source>
</evidence>
<sequence length="281" mass="29992">MGHHHDRLDQRVRPGEQRLRHLVSDPSRFESVDGDDERLPPSGGGLREWYGRTGADPKNAYFLRHLASWGFIVIRSRDGSTGQGDTVIDATNHLLDLSRNPSSVFYGKVDAGKIGLAGHSQGAATAARLFSRNSLLFKTYVPIATPLRAVCVVADCTIDLGALPKVTSGSIFYVGGDLDVVSSLPTNVGYYLPTANGVDKVMGMIALGGHTEIEGSPDCASGGVPASCNLGVYPLLGYPTAWFMWKLQGVEDGPAAFAEDGELATNAPGWLGVLSNVRRRP</sequence>
<evidence type="ECO:0000313" key="3">
    <source>
        <dbReference type="Proteomes" id="UP000218784"/>
    </source>
</evidence>
<comment type="caution">
    <text evidence="2">The sequence shown here is derived from an EMBL/GenBank/DDBJ whole genome shotgun (WGS) entry which is preliminary data.</text>
</comment>
<dbReference type="EMBL" id="NWVD01000009">
    <property type="protein sequence ID" value="PCG07901.1"/>
    <property type="molecule type" value="Genomic_DNA"/>
</dbReference>
<evidence type="ECO:0000256" key="1">
    <source>
        <dbReference type="SAM" id="MobiDB-lite"/>
    </source>
</evidence>
<proteinExistence type="predicted"/>
<dbReference type="Gene3D" id="3.40.50.1820">
    <property type="entry name" value="alpha/beta hydrolase"/>
    <property type="match status" value="1"/>
</dbReference>
<feature type="region of interest" description="Disordered" evidence="1">
    <location>
        <begin position="25"/>
        <end position="45"/>
    </location>
</feature>
<dbReference type="InterPro" id="IPR029058">
    <property type="entry name" value="AB_hydrolase_fold"/>
</dbReference>
<accession>A0A2A4HV42</accession>
<name>A0A2A4HV42_9SPHN</name>
<protein>
    <recommendedName>
        <fullName evidence="4">Alpha/beta hydrolase</fullName>
    </recommendedName>
</protein>
<organism evidence="2 3">
    <name type="scientific">Sphingomonas ginsenosidimutans</name>
    <dbReference type="NCBI Taxonomy" id="862134"/>
    <lineage>
        <taxon>Bacteria</taxon>
        <taxon>Pseudomonadati</taxon>
        <taxon>Pseudomonadota</taxon>
        <taxon>Alphaproteobacteria</taxon>
        <taxon>Sphingomonadales</taxon>
        <taxon>Sphingomonadaceae</taxon>
        <taxon>Sphingomonas</taxon>
    </lineage>
</organism>
<evidence type="ECO:0000313" key="2">
    <source>
        <dbReference type="EMBL" id="PCG07901.1"/>
    </source>
</evidence>
<dbReference type="SUPFAM" id="SSF53474">
    <property type="entry name" value="alpha/beta-Hydrolases"/>
    <property type="match status" value="1"/>
</dbReference>
<dbReference type="Proteomes" id="UP000218784">
    <property type="component" value="Unassembled WGS sequence"/>
</dbReference>
<reference evidence="2 3" key="1">
    <citation type="submission" date="2017-09" db="EMBL/GenBank/DDBJ databases">
        <title>Sphingomonas ginsenosidimutans KACC 14949, whole genome shotgun sequence.</title>
        <authorList>
            <person name="Feng G."/>
            <person name="Zhu H."/>
        </authorList>
    </citation>
    <scope>NUCLEOTIDE SEQUENCE [LARGE SCALE GENOMIC DNA]</scope>
    <source>
        <strain evidence="2 3">KACC 14949</strain>
    </source>
</reference>